<dbReference type="AlphaFoldDB" id="A0A0A1WHG0"/>
<accession>A0A0A1WHG0</accession>
<organism evidence="4">
    <name type="scientific">Zeugodacus cucurbitae</name>
    <name type="common">Melon fruit fly</name>
    <name type="synonym">Bactrocera cucurbitae</name>
    <dbReference type="NCBI Taxonomy" id="28588"/>
    <lineage>
        <taxon>Eukaryota</taxon>
        <taxon>Metazoa</taxon>
        <taxon>Ecdysozoa</taxon>
        <taxon>Arthropoda</taxon>
        <taxon>Hexapoda</taxon>
        <taxon>Insecta</taxon>
        <taxon>Pterygota</taxon>
        <taxon>Neoptera</taxon>
        <taxon>Endopterygota</taxon>
        <taxon>Diptera</taxon>
        <taxon>Brachycera</taxon>
        <taxon>Muscomorpha</taxon>
        <taxon>Tephritoidea</taxon>
        <taxon>Tephritidae</taxon>
        <taxon>Zeugodacus</taxon>
        <taxon>Zeugodacus</taxon>
    </lineage>
</organism>
<keyword evidence="1" id="KW-0812">Transmembrane</keyword>
<feature type="signal peptide" evidence="2">
    <location>
        <begin position="1"/>
        <end position="18"/>
    </location>
</feature>
<reference evidence="4" key="1">
    <citation type="submission" date="2014-11" db="EMBL/GenBank/DDBJ databases">
        <authorList>
            <person name="Geib S."/>
        </authorList>
    </citation>
    <scope>NUCLEOTIDE SEQUENCE</scope>
</reference>
<keyword evidence="1" id="KW-1133">Transmembrane helix</keyword>
<dbReference type="InterPro" id="IPR050111">
    <property type="entry name" value="C-type_lectin/snaclec_domain"/>
</dbReference>
<dbReference type="SUPFAM" id="SSF56436">
    <property type="entry name" value="C-type lectin-like"/>
    <property type="match status" value="1"/>
</dbReference>
<keyword evidence="2" id="KW-0732">Signal</keyword>
<dbReference type="PROSITE" id="PS50041">
    <property type="entry name" value="C_TYPE_LECTIN_2"/>
    <property type="match status" value="1"/>
</dbReference>
<evidence type="ECO:0000259" key="3">
    <source>
        <dbReference type="PROSITE" id="PS50041"/>
    </source>
</evidence>
<dbReference type="PANTHER" id="PTHR22803">
    <property type="entry name" value="MANNOSE, PHOSPHOLIPASE, LECTIN RECEPTOR RELATED"/>
    <property type="match status" value="1"/>
</dbReference>
<dbReference type="Pfam" id="PF00059">
    <property type="entry name" value="Lectin_C"/>
    <property type="match status" value="1"/>
</dbReference>
<gene>
    <name evidence="4" type="primary">Acp29AB_1</name>
    <name evidence="4" type="ORF">g.37529</name>
</gene>
<keyword evidence="1" id="KW-0472">Membrane</keyword>
<dbReference type="CDD" id="cd00037">
    <property type="entry name" value="CLECT"/>
    <property type="match status" value="1"/>
</dbReference>
<evidence type="ECO:0000256" key="2">
    <source>
        <dbReference type="SAM" id="SignalP"/>
    </source>
</evidence>
<dbReference type="OrthoDB" id="6340082at2759"/>
<dbReference type="EMBL" id="GBXI01016337">
    <property type="protein sequence ID" value="JAC97954.1"/>
    <property type="molecule type" value="Transcribed_RNA"/>
</dbReference>
<proteinExistence type="predicted"/>
<feature type="transmembrane region" description="Helical" evidence="1">
    <location>
        <begin position="128"/>
        <end position="146"/>
    </location>
</feature>
<dbReference type="SMART" id="SM00034">
    <property type="entry name" value="CLECT"/>
    <property type="match status" value="1"/>
</dbReference>
<dbReference type="InterPro" id="IPR001304">
    <property type="entry name" value="C-type_lectin-like"/>
</dbReference>
<feature type="chain" id="PRO_5001982524" evidence="2">
    <location>
        <begin position="19"/>
        <end position="147"/>
    </location>
</feature>
<feature type="domain" description="C-type lectin" evidence="3">
    <location>
        <begin position="31"/>
        <end position="140"/>
    </location>
</feature>
<dbReference type="InterPro" id="IPR016187">
    <property type="entry name" value="CTDL_fold"/>
</dbReference>
<reference evidence="4" key="2">
    <citation type="journal article" date="2015" name="Gigascience">
        <title>Reconstructing a comprehensive transcriptome assembly of a white-pupal translocated strain of the pest fruit fly Bactrocera cucurbitae.</title>
        <authorList>
            <person name="Sim S.B."/>
            <person name="Calla B."/>
            <person name="Hall B."/>
            <person name="DeRego T."/>
            <person name="Geib S.M."/>
        </authorList>
    </citation>
    <scope>NUCLEOTIDE SEQUENCE</scope>
</reference>
<sequence>MLKTKNFILLLCLTGVLSNLPIDDTHAFTKIGEKYYIIFSAVTMNWFAAANFCRTFNGDLVTIDSETELKDLHAYLNANNLIKRDYWISGNDLAEEGKYMSLSTGRPMIYTKFAAGQPDSRTIRKNRIVYILKLLQTLICVIMIAVE</sequence>
<dbReference type="Gene3D" id="3.10.100.10">
    <property type="entry name" value="Mannose-Binding Protein A, subunit A"/>
    <property type="match status" value="1"/>
</dbReference>
<protein>
    <submittedName>
        <fullName evidence="4">Accessory gland protein Acp29AB</fullName>
    </submittedName>
</protein>
<name>A0A0A1WHG0_ZEUCU</name>
<dbReference type="InterPro" id="IPR016186">
    <property type="entry name" value="C-type_lectin-like/link_sf"/>
</dbReference>
<evidence type="ECO:0000256" key="1">
    <source>
        <dbReference type="SAM" id="Phobius"/>
    </source>
</evidence>
<evidence type="ECO:0000313" key="4">
    <source>
        <dbReference type="EMBL" id="JAC97954.1"/>
    </source>
</evidence>